<organism evidence="1 2">
    <name type="scientific">Xanthomonas cassavae CFBP 4642</name>
    <dbReference type="NCBI Taxonomy" id="1219375"/>
    <lineage>
        <taxon>Bacteria</taxon>
        <taxon>Pseudomonadati</taxon>
        <taxon>Pseudomonadota</taxon>
        <taxon>Gammaproteobacteria</taxon>
        <taxon>Lysobacterales</taxon>
        <taxon>Lysobacteraceae</taxon>
        <taxon>Xanthomonas</taxon>
    </lineage>
</organism>
<gene>
    <name evidence="1" type="ORF">LL965_17505</name>
</gene>
<dbReference type="Proteomes" id="UP001199206">
    <property type="component" value="Unassembled WGS sequence"/>
</dbReference>
<keyword evidence="2" id="KW-1185">Reference proteome</keyword>
<reference evidence="1 2" key="1">
    <citation type="submission" date="2021-10" db="EMBL/GenBank/DDBJ databases">
        <title>Genome sequencing of Xanthomonas strains from NCPPB.</title>
        <authorList>
            <person name="Hussein R."/>
            <person name="Harrison J."/>
            <person name="Studholme D.J."/>
            <person name="Vicente J."/>
            <person name="Grant M."/>
        </authorList>
    </citation>
    <scope>NUCLEOTIDE SEQUENCE [LARGE SCALE GENOMIC DNA]</scope>
    <source>
        <strain evidence="1 2">NCPPB 101</strain>
    </source>
</reference>
<dbReference type="RefSeq" id="WP_029220333.1">
    <property type="nucleotide sequence ID" value="NZ_CAWLZN010000001.1"/>
</dbReference>
<proteinExistence type="predicted"/>
<accession>A0ABS8HHV3</accession>
<protein>
    <submittedName>
        <fullName evidence="1">Rha family transcriptional regulator</fullName>
    </submittedName>
</protein>
<sequence length="156" mass="17039">MNQLTIAGDAPVITNSEIAELVERRHDNVKRTIETLVQQGVIVRPQMAEKAGFDSMGRPRPVRVFHFAGEQGMRDSLVVVAQLSPEFTGRLVDRWQELERRVAAPAMPSVDLTDPTALRSLLASYTDRVGGPPAGASSFNKASLKAFSGLRTRSVP</sequence>
<comment type="caution">
    <text evidence="1">The sequence shown here is derived from an EMBL/GenBank/DDBJ whole genome shotgun (WGS) entry which is preliminary data.</text>
</comment>
<dbReference type="EMBL" id="JAJGQJ010000052">
    <property type="protein sequence ID" value="MCC4621781.1"/>
    <property type="molecule type" value="Genomic_DNA"/>
</dbReference>
<evidence type="ECO:0000313" key="1">
    <source>
        <dbReference type="EMBL" id="MCC4621781.1"/>
    </source>
</evidence>
<name>A0ABS8HHV3_9XANT</name>
<evidence type="ECO:0000313" key="2">
    <source>
        <dbReference type="Proteomes" id="UP001199206"/>
    </source>
</evidence>